<evidence type="ECO:0000256" key="1">
    <source>
        <dbReference type="ARBA" id="ARBA00004123"/>
    </source>
</evidence>
<protein>
    <submittedName>
        <fullName evidence="10">Dehydration responsive element binding protein</fullName>
    </submittedName>
</protein>
<dbReference type="PANTHER" id="PTHR31241">
    <property type="entry name" value="DEHYDRATION-RESPONSIVE ELEMENT-BINDING PROTEIN 2C"/>
    <property type="match status" value="1"/>
</dbReference>
<dbReference type="Pfam" id="PF00847">
    <property type="entry name" value="AP2"/>
    <property type="match status" value="1"/>
</dbReference>
<dbReference type="PANTHER" id="PTHR31241:SF62">
    <property type="entry name" value="DEHYDRATION-RESPONSIVE ELEMENT-BINDING PROTEIN 2D"/>
    <property type="match status" value="1"/>
</dbReference>
<keyword evidence="6" id="KW-0804">Transcription</keyword>
<evidence type="ECO:0000256" key="5">
    <source>
        <dbReference type="ARBA" id="ARBA00023159"/>
    </source>
</evidence>
<evidence type="ECO:0000259" key="9">
    <source>
        <dbReference type="PROSITE" id="PS51032"/>
    </source>
</evidence>
<gene>
    <name evidence="10" type="ORF">Tci_897039</name>
</gene>
<comment type="caution">
    <text evidence="10">The sequence shown here is derived from an EMBL/GenBank/DDBJ whole genome shotgun (WGS) entry which is preliminary data.</text>
</comment>
<evidence type="ECO:0000313" key="10">
    <source>
        <dbReference type="EMBL" id="GFD25070.1"/>
    </source>
</evidence>
<dbReference type="PROSITE" id="PS51032">
    <property type="entry name" value="AP2_ERF"/>
    <property type="match status" value="1"/>
</dbReference>
<dbReference type="GO" id="GO:0003700">
    <property type="term" value="F:DNA-binding transcription factor activity"/>
    <property type="evidence" value="ECO:0007669"/>
    <property type="project" value="InterPro"/>
</dbReference>
<dbReference type="GO" id="GO:0005634">
    <property type="term" value="C:nucleus"/>
    <property type="evidence" value="ECO:0007669"/>
    <property type="project" value="UniProtKB-SubCell"/>
</dbReference>
<dbReference type="AlphaFoldDB" id="A0A699URH7"/>
<dbReference type="Gene3D" id="3.30.730.10">
    <property type="entry name" value="AP2/ERF domain"/>
    <property type="match status" value="1"/>
</dbReference>
<dbReference type="SUPFAM" id="SSF54171">
    <property type="entry name" value="DNA-binding domain"/>
    <property type="match status" value="1"/>
</dbReference>
<organism evidence="10">
    <name type="scientific">Tanacetum cinerariifolium</name>
    <name type="common">Dalmatian daisy</name>
    <name type="synonym">Chrysanthemum cinerariifolium</name>
    <dbReference type="NCBI Taxonomy" id="118510"/>
    <lineage>
        <taxon>Eukaryota</taxon>
        <taxon>Viridiplantae</taxon>
        <taxon>Streptophyta</taxon>
        <taxon>Embryophyta</taxon>
        <taxon>Tracheophyta</taxon>
        <taxon>Spermatophyta</taxon>
        <taxon>Magnoliopsida</taxon>
        <taxon>eudicotyledons</taxon>
        <taxon>Gunneridae</taxon>
        <taxon>Pentapetalae</taxon>
        <taxon>asterids</taxon>
        <taxon>campanulids</taxon>
        <taxon>Asterales</taxon>
        <taxon>Asteraceae</taxon>
        <taxon>Asteroideae</taxon>
        <taxon>Anthemideae</taxon>
        <taxon>Anthemidinae</taxon>
        <taxon>Tanacetum</taxon>
    </lineage>
</organism>
<evidence type="ECO:0000256" key="7">
    <source>
        <dbReference type="ARBA" id="ARBA00023242"/>
    </source>
</evidence>
<evidence type="ECO:0000256" key="6">
    <source>
        <dbReference type="ARBA" id="ARBA00023163"/>
    </source>
</evidence>
<evidence type="ECO:0000256" key="2">
    <source>
        <dbReference type="ARBA" id="ARBA00023015"/>
    </source>
</evidence>
<keyword evidence="3" id="KW-0346">Stress response</keyword>
<evidence type="ECO:0000256" key="8">
    <source>
        <dbReference type="ARBA" id="ARBA00024343"/>
    </source>
</evidence>
<reference evidence="10" key="1">
    <citation type="journal article" date="2019" name="Sci. Rep.">
        <title>Draft genome of Tanacetum cinerariifolium, the natural source of mosquito coil.</title>
        <authorList>
            <person name="Yamashiro T."/>
            <person name="Shiraishi A."/>
            <person name="Satake H."/>
            <person name="Nakayama K."/>
        </authorList>
    </citation>
    <scope>NUCLEOTIDE SEQUENCE</scope>
</reference>
<dbReference type="InterPro" id="IPR001471">
    <property type="entry name" value="AP2/ERF_dom"/>
</dbReference>
<dbReference type="EMBL" id="BKCJ011357730">
    <property type="protein sequence ID" value="GFD25070.1"/>
    <property type="molecule type" value="Genomic_DNA"/>
</dbReference>
<dbReference type="CDD" id="cd00018">
    <property type="entry name" value="AP2"/>
    <property type="match status" value="1"/>
</dbReference>
<dbReference type="GO" id="GO:0000976">
    <property type="term" value="F:transcription cis-regulatory region binding"/>
    <property type="evidence" value="ECO:0007669"/>
    <property type="project" value="TreeGrafter"/>
</dbReference>
<dbReference type="SMART" id="SM00380">
    <property type="entry name" value="AP2"/>
    <property type="match status" value="1"/>
</dbReference>
<keyword evidence="4" id="KW-0238">DNA-binding</keyword>
<evidence type="ECO:0000256" key="4">
    <source>
        <dbReference type="ARBA" id="ARBA00023125"/>
    </source>
</evidence>
<keyword evidence="2" id="KW-0805">Transcription regulation</keyword>
<accession>A0A699URH7</accession>
<sequence length="106" mass="11655">MDHLLRRQKTNLESFFSASHLEASAKGSTKGCMKGKGGPENSKCSFRGVRQQTCGKWVAEIQQQNGGKKLWLGTFGFAVEGALAYDEAARVIYGPVARINLPNYFL</sequence>
<feature type="domain" description="AP2/ERF" evidence="9">
    <location>
        <begin position="45"/>
        <end position="102"/>
    </location>
</feature>
<name>A0A699URH7_TANCI</name>
<comment type="subcellular location">
    <subcellularLocation>
        <location evidence="1">Nucleus</location>
    </subcellularLocation>
</comment>
<dbReference type="GO" id="GO:0006950">
    <property type="term" value="P:response to stress"/>
    <property type="evidence" value="ECO:0007669"/>
    <property type="project" value="TreeGrafter"/>
</dbReference>
<feature type="non-terminal residue" evidence="10">
    <location>
        <position position="106"/>
    </location>
</feature>
<dbReference type="GO" id="GO:0045893">
    <property type="term" value="P:positive regulation of DNA-templated transcription"/>
    <property type="evidence" value="ECO:0007669"/>
    <property type="project" value="TreeGrafter"/>
</dbReference>
<keyword evidence="5" id="KW-0010">Activator</keyword>
<dbReference type="InterPro" id="IPR016177">
    <property type="entry name" value="DNA-bd_dom_sf"/>
</dbReference>
<proteinExistence type="inferred from homology"/>
<comment type="similarity">
    <text evidence="8">Belongs to the AP2/ERF transcription factor family. ERF subfamily.</text>
</comment>
<evidence type="ECO:0000256" key="3">
    <source>
        <dbReference type="ARBA" id="ARBA00023016"/>
    </source>
</evidence>
<keyword evidence="7" id="KW-0539">Nucleus</keyword>
<dbReference type="PRINTS" id="PR00367">
    <property type="entry name" value="ETHRSPELEMNT"/>
</dbReference>
<dbReference type="InterPro" id="IPR036955">
    <property type="entry name" value="AP2/ERF_dom_sf"/>
</dbReference>